<reference evidence="12 13" key="1">
    <citation type="journal article" date="2008" name="PLoS Genet.">
        <title>Genomic islands in the pathogenic filamentous fungus Aspergillus fumigatus.</title>
        <authorList>
            <person name="Fedorova N.D."/>
            <person name="Khaldi N."/>
            <person name="Joardar V.S."/>
            <person name="Maiti R."/>
            <person name="Amedeo P."/>
            <person name="Anderson M.J."/>
            <person name="Crabtree J."/>
            <person name="Silva J.C."/>
            <person name="Badger J.H."/>
            <person name="Albarraq A."/>
            <person name="Angiuoli S."/>
            <person name="Bussey H."/>
            <person name="Bowyer P."/>
            <person name="Cotty P.J."/>
            <person name="Dyer P.S."/>
            <person name="Egan A."/>
            <person name="Galens K."/>
            <person name="Fraser-Liggett C.M."/>
            <person name="Haas B.J."/>
            <person name="Inman J.M."/>
            <person name="Kent R."/>
            <person name="Lemieux S."/>
            <person name="Malavazi I."/>
            <person name="Orvis J."/>
            <person name="Roemer T."/>
            <person name="Ronning C.M."/>
            <person name="Sundaram J.P."/>
            <person name="Sutton G."/>
            <person name="Turner G."/>
            <person name="Venter J.C."/>
            <person name="White O.R."/>
            <person name="Whitty B.R."/>
            <person name="Youngman P."/>
            <person name="Wolfe K.H."/>
            <person name="Goldman G.H."/>
            <person name="Wortman J.R."/>
            <person name="Jiang B."/>
            <person name="Denning D.W."/>
            <person name="Nierman W.C."/>
        </authorList>
    </citation>
    <scope>NUCLEOTIDE SEQUENCE [LARGE SCALE GENOMIC DNA]</scope>
    <source>
        <strain evidence="13">ATCC 1007 / CBS 513.65 / DSM 816 / NCTC 3887 / NRRL 1</strain>
    </source>
</reference>
<dbReference type="KEGG" id="act:ACLA_034090"/>
<keyword evidence="4" id="KW-0256">Endoplasmic reticulum</keyword>
<evidence type="ECO:0000256" key="3">
    <source>
        <dbReference type="ARBA" id="ARBA00022692"/>
    </source>
</evidence>
<evidence type="ECO:0000256" key="1">
    <source>
        <dbReference type="ARBA" id="ARBA00004586"/>
    </source>
</evidence>
<dbReference type="STRING" id="344612.A1CJ82"/>
<sequence length="926" mass="101702">MGSFGSFLFVYFLGGLTFIPLVLSLVLLHAYLTLPRASPPSGAPNERAADDIRHPSDDSDSLKSGTDELADKFHRTHESDVAAGYFAVCREYVPGGVNGKPPERTTPAGEVIAAESPSVYQTMYRSLFDRKQTPTIEPAKSNGKNGKRARNVFYIVLRHGHLMLYDDANQVEVRYVISLAHHDVSIYGGGEGEIPEGELWLKRNAICLSRRLDSLGDLGGPTPPFYLFSENLSEKEDFYFAMLQNQTRMGDFPNCPPKHQQFEVKHIVTLVQRLHSSEEQLQTRWINAVLGRVFLAMYKTPEMEEFIRQKITKKISRVNKPNFISKIGLQRIDMGEGAPFITNPRLKDLTVDGNCCIETDIQYAGNFRLEISATVRIDLGPRFKAREVDIVLAVVLKKLEGHMLIRFKPPPSNRAWISFETMPNIVMDIEPIVSSKQITYGIILRTIESRIREVVAESVVQPFWDDIPFLDTASQAFRGGIWQREIPRPGSKAEIPDESVSHPQTPTTRDPLDALKTKDDRALSMPVLLESTSGTLRSRKSSKSITVDSEKSLSSALDRTGEPSLPRAIRSQTFSNAADPVVTADNIKIEAITTDIKGEEKSSAASAMIEISNRSPSGSPNKTPNGSPPTGSNISPEKLAFSRGSSFTESLEGVSEFINQSPARPTSAHLASDSSLNLRSVGGSSSTSINSERSRRRSTLETLETLTKPVASSNGSEEKPKSSLSLGTATAVAKKWSWSVFGKGDSHAGHESSRPAGTPNEPIGRGHPLPPPGTPLPRPEKFGIKNNPLPRRKPVPPQLPERPKKENKRPVSKAPLPKRKALGKKEGDESSPDEILVVEAPYDSTPNSPAPDSASDIESMRPAVTQNTSQTPPGSAPTELIETGYSHDWDNKDDRKLSEQNPIARDVPDIAKHDMELLSATDGIIP</sequence>
<evidence type="ECO:0000256" key="4">
    <source>
        <dbReference type="ARBA" id="ARBA00022824"/>
    </source>
</evidence>
<feature type="compositionally biased region" description="Basic and acidic residues" evidence="9">
    <location>
        <begin position="47"/>
        <end position="66"/>
    </location>
</feature>
<feature type="region of interest" description="Disordered" evidence="9">
    <location>
        <begin position="741"/>
        <end position="904"/>
    </location>
</feature>
<dbReference type="EMBL" id="DS027056">
    <property type="protein sequence ID" value="EAW09206.1"/>
    <property type="molecule type" value="Genomic_DNA"/>
</dbReference>
<evidence type="ECO:0000256" key="6">
    <source>
        <dbReference type="ARBA" id="ARBA00023055"/>
    </source>
</evidence>
<dbReference type="GeneID" id="4702839"/>
<keyword evidence="6" id="KW-0445">Lipid transport</keyword>
<feature type="compositionally biased region" description="Basic residues" evidence="9">
    <location>
        <begin position="805"/>
        <end position="822"/>
    </location>
</feature>
<dbReference type="Pfam" id="PF15413">
    <property type="entry name" value="PH_11"/>
    <property type="match status" value="1"/>
</dbReference>
<protein>
    <recommendedName>
        <fullName evidence="11">SMP-LTD domain-containing protein</fullName>
    </recommendedName>
</protein>
<keyword evidence="2" id="KW-0813">Transport</keyword>
<gene>
    <name evidence="12" type="ORF">ACLA_034090</name>
</gene>
<feature type="region of interest" description="Disordered" evidence="9">
    <location>
        <begin position="487"/>
        <end position="572"/>
    </location>
</feature>
<dbReference type="PANTHER" id="PTHR13466:SF19">
    <property type="entry name" value="NUCLEUS-VACUOLE JUNCTION PROTEIN 2"/>
    <property type="match status" value="1"/>
</dbReference>
<feature type="region of interest" description="Disordered" evidence="9">
    <location>
        <begin position="38"/>
        <end position="66"/>
    </location>
</feature>
<dbReference type="GO" id="GO:0008289">
    <property type="term" value="F:lipid binding"/>
    <property type="evidence" value="ECO:0007669"/>
    <property type="project" value="UniProtKB-KW"/>
</dbReference>
<feature type="compositionally biased region" description="Basic and acidic residues" evidence="9">
    <location>
        <begin position="510"/>
        <end position="522"/>
    </location>
</feature>
<dbReference type="InterPro" id="IPR031468">
    <property type="entry name" value="SMP_LBD"/>
</dbReference>
<evidence type="ECO:0000256" key="5">
    <source>
        <dbReference type="ARBA" id="ARBA00022989"/>
    </source>
</evidence>
<dbReference type="GO" id="GO:0032865">
    <property type="term" value="C:ERMES complex"/>
    <property type="evidence" value="ECO:0007669"/>
    <property type="project" value="TreeGrafter"/>
</dbReference>
<evidence type="ECO:0000256" key="9">
    <source>
        <dbReference type="SAM" id="MobiDB-lite"/>
    </source>
</evidence>
<evidence type="ECO:0000313" key="13">
    <source>
        <dbReference type="Proteomes" id="UP000006701"/>
    </source>
</evidence>
<evidence type="ECO:0000256" key="8">
    <source>
        <dbReference type="ARBA" id="ARBA00023136"/>
    </source>
</evidence>
<evidence type="ECO:0000256" key="7">
    <source>
        <dbReference type="ARBA" id="ARBA00023121"/>
    </source>
</evidence>
<dbReference type="Proteomes" id="UP000006701">
    <property type="component" value="Unassembled WGS sequence"/>
</dbReference>
<dbReference type="HOGENOM" id="CLU_006760_1_0_1"/>
<keyword evidence="5 10" id="KW-1133">Transmembrane helix</keyword>
<feature type="compositionally biased region" description="Low complexity" evidence="9">
    <location>
        <begin position="679"/>
        <end position="691"/>
    </location>
</feature>
<dbReference type="AlphaFoldDB" id="A1CJ82"/>
<proteinExistence type="predicted"/>
<feature type="domain" description="SMP-LTD" evidence="11">
    <location>
        <begin position="277"/>
        <end position="470"/>
    </location>
</feature>
<dbReference type="GO" id="GO:0005789">
    <property type="term" value="C:endoplasmic reticulum membrane"/>
    <property type="evidence" value="ECO:0007669"/>
    <property type="project" value="UniProtKB-SubCell"/>
</dbReference>
<feature type="compositionally biased region" description="Pro residues" evidence="9">
    <location>
        <begin position="768"/>
        <end position="777"/>
    </location>
</feature>
<evidence type="ECO:0000256" key="2">
    <source>
        <dbReference type="ARBA" id="ARBA00022448"/>
    </source>
</evidence>
<dbReference type="VEuPathDB" id="FungiDB:ACLA_034090"/>
<evidence type="ECO:0000259" key="11">
    <source>
        <dbReference type="PROSITE" id="PS51847"/>
    </source>
</evidence>
<dbReference type="CDD" id="cd21675">
    <property type="entry name" value="SMP_TEX2"/>
    <property type="match status" value="1"/>
</dbReference>
<feature type="compositionally biased region" description="Basic and acidic residues" evidence="9">
    <location>
        <begin position="885"/>
        <end position="898"/>
    </location>
</feature>
<comment type="subcellular location">
    <subcellularLocation>
        <location evidence="1">Endoplasmic reticulum membrane</location>
    </subcellularLocation>
</comment>
<dbReference type="GO" id="GO:1990456">
    <property type="term" value="P:mitochondrion-endoplasmic reticulum membrane tethering"/>
    <property type="evidence" value="ECO:0007669"/>
    <property type="project" value="TreeGrafter"/>
</dbReference>
<name>A1CJ82_ASPCL</name>
<dbReference type="OrthoDB" id="26740at2759"/>
<keyword evidence="3 10" id="KW-0812">Transmembrane</keyword>
<dbReference type="PROSITE" id="PS51847">
    <property type="entry name" value="SMP"/>
    <property type="match status" value="1"/>
</dbReference>
<dbReference type="GO" id="GO:0015914">
    <property type="term" value="P:phospholipid transport"/>
    <property type="evidence" value="ECO:0007669"/>
    <property type="project" value="TreeGrafter"/>
</dbReference>
<feature type="region of interest" description="Disordered" evidence="9">
    <location>
        <begin position="660"/>
        <end position="728"/>
    </location>
</feature>
<evidence type="ECO:0000256" key="10">
    <source>
        <dbReference type="SAM" id="Phobius"/>
    </source>
</evidence>
<feature type="compositionally biased region" description="Basic and acidic residues" evidence="9">
    <location>
        <begin position="744"/>
        <end position="753"/>
    </location>
</feature>
<dbReference type="eggNOG" id="KOG2238">
    <property type="taxonomic scope" value="Eukaryota"/>
</dbReference>
<dbReference type="OMA" id="AKKWSWS"/>
<feature type="compositionally biased region" description="Polar residues" evidence="9">
    <location>
        <begin position="543"/>
        <end position="557"/>
    </location>
</feature>
<keyword evidence="7" id="KW-0446">Lipid-binding</keyword>
<accession>A1CJ82</accession>
<feature type="region of interest" description="Disordered" evidence="9">
    <location>
        <begin position="611"/>
        <end position="638"/>
    </location>
</feature>
<keyword evidence="13" id="KW-1185">Reference proteome</keyword>
<keyword evidence="8 10" id="KW-0472">Membrane</keyword>
<feature type="transmembrane region" description="Helical" evidence="10">
    <location>
        <begin position="7"/>
        <end position="32"/>
    </location>
</feature>
<dbReference type="PANTHER" id="PTHR13466">
    <property type="entry name" value="TEX2 PROTEIN-RELATED"/>
    <property type="match status" value="1"/>
</dbReference>
<evidence type="ECO:0000313" key="12">
    <source>
        <dbReference type="EMBL" id="EAW09206.1"/>
    </source>
</evidence>
<feature type="compositionally biased region" description="Polar residues" evidence="9">
    <location>
        <begin position="864"/>
        <end position="873"/>
    </location>
</feature>
<dbReference type="RefSeq" id="XP_001270632.1">
    <property type="nucleotide sequence ID" value="XM_001270631.1"/>
</dbReference>
<feature type="compositionally biased region" description="Polar residues" evidence="9">
    <location>
        <begin position="612"/>
        <end position="635"/>
    </location>
</feature>
<organism evidence="12 13">
    <name type="scientific">Aspergillus clavatus (strain ATCC 1007 / CBS 513.65 / DSM 816 / NCTC 3887 / NRRL 1 / QM 1276 / 107)</name>
    <dbReference type="NCBI Taxonomy" id="344612"/>
    <lineage>
        <taxon>Eukaryota</taxon>
        <taxon>Fungi</taxon>
        <taxon>Dikarya</taxon>
        <taxon>Ascomycota</taxon>
        <taxon>Pezizomycotina</taxon>
        <taxon>Eurotiomycetes</taxon>
        <taxon>Eurotiomycetidae</taxon>
        <taxon>Eurotiales</taxon>
        <taxon>Aspergillaceae</taxon>
        <taxon>Aspergillus</taxon>
        <taxon>Aspergillus subgen. Fumigati</taxon>
    </lineage>
</organism>